<organism evidence="2">
    <name type="scientific">uncultured Candidatus Melainabacteria bacterium</name>
    <dbReference type="NCBI Taxonomy" id="2682970"/>
    <lineage>
        <taxon>Bacteria</taxon>
        <taxon>Bacillati</taxon>
        <taxon>Candidatus Melainabacteria</taxon>
        <taxon>environmental samples</taxon>
    </lineage>
</organism>
<dbReference type="SUPFAM" id="SSF53146">
    <property type="entry name" value="Nitrogenase accessory factor-like"/>
    <property type="match status" value="1"/>
</dbReference>
<proteinExistence type="predicted"/>
<dbReference type="InterPro" id="IPR036105">
    <property type="entry name" value="DiNase_FeMo-co_biosyn_sf"/>
</dbReference>
<feature type="domain" description="Dinitrogenase iron-molybdenum cofactor biosynthesis" evidence="1">
    <location>
        <begin position="9"/>
        <end position="96"/>
    </location>
</feature>
<dbReference type="InterPro" id="IPR003731">
    <property type="entry name" value="Di-Nase_FeMo-co_biosynth"/>
</dbReference>
<dbReference type="AlphaFoldDB" id="A0A650ELB0"/>
<gene>
    <name evidence="2" type="ORF">Melaina855_1210</name>
</gene>
<dbReference type="Pfam" id="PF02579">
    <property type="entry name" value="Nitro_FeMo-Co"/>
    <property type="match status" value="1"/>
</dbReference>
<evidence type="ECO:0000259" key="1">
    <source>
        <dbReference type="Pfam" id="PF02579"/>
    </source>
</evidence>
<sequence length="127" mass="13297">MKIAVTYKDGEVFQHFGHTEQFKMFEVNDGEIVSSEIVSTNGSGHSAIAQFLVDNSVDTLICGGIGGCAQKALAEGNIKLYGGVVGNADAAVETLLAGTLSYDPDAKCSHHSHGESSHHHCGGHCHS</sequence>
<dbReference type="EMBL" id="MN577570">
    <property type="protein sequence ID" value="QGT49734.1"/>
    <property type="molecule type" value="Genomic_DNA"/>
</dbReference>
<evidence type="ECO:0000313" key="2">
    <source>
        <dbReference type="EMBL" id="QGT49734.1"/>
    </source>
</evidence>
<name>A0A650ELB0_9BACT</name>
<accession>A0A650ELB0</accession>
<dbReference type="Gene3D" id="3.30.420.130">
    <property type="entry name" value="Dinitrogenase iron-molybdenum cofactor biosynthesis domain"/>
    <property type="match status" value="1"/>
</dbReference>
<reference evidence="2" key="1">
    <citation type="journal article" date="2020" name="J. ISSAAS">
        <title>Lactobacilli and other gastrointestinal microbiota of Peromyscus leucopus, reservoir host for agents of Lyme disease and other zoonoses in North America.</title>
        <authorList>
            <person name="Milovic A."/>
            <person name="Bassam K."/>
            <person name="Shao H."/>
            <person name="Chatzistamou I."/>
            <person name="Tufts D.M."/>
            <person name="Diuk-Wasser M."/>
            <person name="Barbour A.G."/>
        </authorList>
    </citation>
    <scope>NUCLEOTIDE SEQUENCE</scope>
    <source>
        <strain evidence="2">LL20</strain>
    </source>
</reference>
<protein>
    <submittedName>
        <fullName evidence="2">Diguanylate cyclase</fullName>
    </submittedName>
</protein>
<dbReference type="PANTHER" id="PTHR42983">
    <property type="entry name" value="DINITROGENASE IRON-MOLYBDENUM COFACTOR PROTEIN-RELATED"/>
    <property type="match status" value="1"/>
</dbReference>
<dbReference type="PANTHER" id="PTHR42983:SF1">
    <property type="entry name" value="IRON-MOLYBDENUM PROTEIN"/>
    <property type="match status" value="1"/>
</dbReference>